<evidence type="ECO:0000313" key="2">
    <source>
        <dbReference type="Proteomes" id="UP000663832"/>
    </source>
</evidence>
<reference evidence="1" key="1">
    <citation type="submission" date="2021-02" db="EMBL/GenBank/DDBJ databases">
        <authorList>
            <person name="Nowell W R."/>
        </authorList>
    </citation>
    <scope>NUCLEOTIDE SEQUENCE</scope>
</reference>
<protein>
    <submittedName>
        <fullName evidence="1">Uncharacterized protein</fullName>
    </submittedName>
</protein>
<feature type="non-terminal residue" evidence="1">
    <location>
        <position position="203"/>
    </location>
</feature>
<dbReference type="EMBL" id="CAJNOM010000839">
    <property type="protein sequence ID" value="CAF1570189.1"/>
    <property type="molecule type" value="Genomic_DNA"/>
</dbReference>
<comment type="caution">
    <text evidence="1">The sequence shown here is derived from an EMBL/GenBank/DDBJ whole genome shotgun (WGS) entry which is preliminary data.</text>
</comment>
<organism evidence="1 2">
    <name type="scientific">Adineta steineri</name>
    <dbReference type="NCBI Taxonomy" id="433720"/>
    <lineage>
        <taxon>Eukaryota</taxon>
        <taxon>Metazoa</taxon>
        <taxon>Spiralia</taxon>
        <taxon>Gnathifera</taxon>
        <taxon>Rotifera</taxon>
        <taxon>Eurotatoria</taxon>
        <taxon>Bdelloidea</taxon>
        <taxon>Adinetida</taxon>
        <taxon>Adinetidae</taxon>
        <taxon>Adineta</taxon>
    </lineage>
</organism>
<dbReference type="Proteomes" id="UP000663832">
    <property type="component" value="Unassembled WGS sequence"/>
</dbReference>
<accession>A0A815YFP7</accession>
<dbReference type="AlphaFoldDB" id="A0A815YFP7"/>
<proteinExistence type="predicted"/>
<dbReference type="OrthoDB" id="10163746at2759"/>
<keyword evidence="2" id="KW-1185">Reference proteome</keyword>
<name>A0A815YFP7_9BILA</name>
<gene>
    <name evidence="1" type="ORF">QVE165_LOCUS48756</name>
</gene>
<evidence type="ECO:0000313" key="1">
    <source>
        <dbReference type="EMBL" id="CAF1570189.1"/>
    </source>
</evidence>
<sequence>NKDDKRKLPFVEDGYNTSVTSNVKQSQYMKNLMIIKSNDLFRLNTDFSCVYKIITYLSINIELPPQITELVITDETRIASINSIIQPSIRHLTVERVLKDETEIGIYAHQFPNVKYLKLFFPYDEFRFINCLQTVFTVTDKTNGNRRRWLQLINFSTKALYNTSRVIFDENDIHHWLINKTDLKYVKNRFYADKFDGMLFIWF</sequence>